<dbReference type="InterPro" id="IPR001851">
    <property type="entry name" value="ABC_transp_permease"/>
</dbReference>
<keyword evidence="5 8" id="KW-0812">Transmembrane</keyword>
<feature type="transmembrane region" description="Helical" evidence="8">
    <location>
        <begin position="108"/>
        <end position="132"/>
    </location>
</feature>
<evidence type="ECO:0000256" key="5">
    <source>
        <dbReference type="ARBA" id="ARBA00022692"/>
    </source>
</evidence>
<feature type="transmembrane region" description="Helical" evidence="8">
    <location>
        <begin position="261"/>
        <end position="280"/>
    </location>
</feature>
<proteinExistence type="predicted"/>
<dbReference type="PANTHER" id="PTHR32196">
    <property type="entry name" value="ABC TRANSPORTER PERMEASE PROTEIN YPHD-RELATED-RELATED"/>
    <property type="match status" value="1"/>
</dbReference>
<feature type="transmembrane region" description="Helical" evidence="8">
    <location>
        <begin position="23"/>
        <end position="42"/>
    </location>
</feature>
<feature type="transmembrane region" description="Helical" evidence="8">
    <location>
        <begin position="287"/>
        <end position="306"/>
    </location>
</feature>
<evidence type="ECO:0000256" key="3">
    <source>
        <dbReference type="ARBA" id="ARBA00022475"/>
    </source>
</evidence>
<keyword evidence="4" id="KW-0997">Cell inner membrane</keyword>
<dbReference type="GO" id="GO:0022857">
    <property type="term" value="F:transmembrane transporter activity"/>
    <property type="evidence" value="ECO:0007669"/>
    <property type="project" value="InterPro"/>
</dbReference>
<reference evidence="9 10" key="1">
    <citation type="submission" date="2020-08" db="EMBL/GenBank/DDBJ databases">
        <title>Genomic Encyclopedia of Type Strains, Phase III (KMG-III): the genomes of soil and plant-associated and newly described type strains.</title>
        <authorList>
            <person name="Whitman W."/>
        </authorList>
    </citation>
    <scope>NUCLEOTIDE SEQUENCE [LARGE SCALE GENOMIC DNA]</scope>
    <source>
        <strain evidence="9 10">CECT 8840</strain>
    </source>
</reference>
<name>A0A7W7VPY0_9ACTN</name>
<comment type="caution">
    <text evidence="9">The sequence shown here is derived from an EMBL/GenBank/DDBJ whole genome shotgun (WGS) entry which is preliminary data.</text>
</comment>
<feature type="transmembrane region" description="Helical" evidence="8">
    <location>
        <begin position="182"/>
        <end position="202"/>
    </location>
</feature>
<dbReference type="PANTHER" id="PTHR32196:SF21">
    <property type="entry name" value="ABC TRANSPORTER PERMEASE PROTEIN YPHD-RELATED"/>
    <property type="match status" value="1"/>
</dbReference>
<keyword evidence="7 8" id="KW-0472">Membrane</keyword>
<comment type="subcellular location">
    <subcellularLocation>
        <location evidence="1">Cell membrane</location>
        <topology evidence="1">Multi-pass membrane protein</topology>
    </subcellularLocation>
</comment>
<feature type="transmembrane region" description="Helical" evidence="8">
    <location>
        <begin position="49"/>
        <end position="73"/>
    </location>
</feature>
<protein>
    <submittedName>
        <fullName evidence="9">Ribose transport system permease protein</fullName>
    </submittedName>
</protein>
<keyword evidence="10" id="KW-1185">Reference proteome</keyword>
<keyword evidence="2" id="KW-0813">Transport</keyword>
<accession>A0A7W7VPY0</accession>
<evidence type="ECO:0000256" key="8">
    <source>
        <dbReference type="SAM" id="Phobius"/>
    </source>
</evidence>
<evidence type="ECO:0000256" key="7">
    <source>
        <dbReference type="ARBA" id="ARBA00023136"/>
    </source>
</evidence>
<evidence type="ECO:0000256" key="6">
    <source>
        <dbReference type="ARBA" id="ARBA00022989"/>
    </source>
</evidence>
<dbReference type="Pfam" id="PF02653">
    <property type="entry name" value="BPD_transp_2"/>
    <property type="match status" value="1"/>
</dbReference>
<dbReference type="EMBL" id="JACHJP010000006">
    <property type="protein sequence ID" value="MBB4918432.1"/>
    <property type="molecule type" value="Genomic_DNA"/>
</dbReference>
<organism evidence="9 10">
    <name type="scientific">Streptosporangium saharense</name>
    <dbReference type="NCBI Taxonomy" id="1706840"/>
    <lineage>
        <taxon>Bacteria</taxon>
        <taxon>Bacillati</taxon>
        <taxon>Actinomycetota</taxon>
        <taxon>Actinomycetes</taxon>
        <taxon>Streptosporangiales</taxon>
        <taxon>Streptosporangiaceae</taxon>
        <taxon>Streptosporangium</taxon>
    </lineage>
</organism>
<feature type="transmembrane region" description="Helical" evidence="8">
    <location>
        <begin position="233"/>
        <end position="255"/>
    </location>
</feature>
<dbReference type="GO" id="GO:0005886">
    <property type="term" value="C:plasma membrane"/>
    <property type="evidence" value="ECO:0007669"/>
    <property type="project" value="UniProtKB-SubCell"/>
</dbReference>
<dbReference type="CDD" id="cd06579">
    <property type="entry name" value="TM_PBP1_transp_AraH_like"/>
    <property type="match status" value="1"/>
</dbReference>
<feature type="transmembrane region" description="Helical" evidence="8">
    <location>
        <begin position="79"/>
        <end position="96"/>
    </location>
</feature>
<gene>
    <name evidence="9" type="ORF">FHS44_005559</name>
</gene>
<evidence type="ECO:0000256" key="1">
    <source>
        <dbReference type="ARBA" id="ARBA00004651"/>
    </source>
</evidence>
<dbReference type="AlphaFoldDB" id="A0A7W7VPY0"/>
<feature type="transmembrane region" description="Helical" evidence="8">
    <location>
        <begin position="312"/>
        <end position="328"/>
    </location>
</feature>
<dbReference type="Proteomes" id="UP000552644">
    <property type="component" value="Unassembled WGS sequence"/>
</dbReference>
<keyword evidence="6 8" id="KW-1133">Transmembrane helix</keyword>
<keyword evidence="3" id="KW-1003">Cell membrane</keyword>
<evidence type="ECO:0000256" key="2">
    <source>
        <dbReference type="ARBA" id="ARBA00022448"/>
    </source>
</evidence>
<dbReference type="RefSeq" id="WP_184719663.1">
    <property type="nucleotide sequence ID" value="NZ_JACHJP010000006.1"/>
</dbReference>
<evidence type="ECO:0000256" key="4">
    <source>
        <dbReference type="ARBA" id="ARBA00022519"/>
    </source>
</evidence>
<evidence type="ECO:0000313" key="10">
    <source>
        <dbReference type="Proteomes" id="UP000552644"/>
    </source>
</evidence>
<sequence length="339" mass="34193">MTQTQPSVRITAPRLTAVGERAGSLWTLGVLVLIVAAFFVAVPQFHSKAAWVATSLAATEVILLSLGQTFVVVGRGIDLSVGANLGLSGMVSGWAMTQMLGGTGLSQAAILVVGAVVAVVTGTLVGTVNGLVVTRLGIMPLIATLGMMGAATGVTQLINDGQDISTLPPDIFAIGNSAVLDGWIPVPVLVTVVITAGAALLLHRTRFGRHCYGIGSNPEAAARTGIRVGRHTTAVYALAGSLAGVAGFLVMAQLASASVTAGQTSELSAIAAVVIGGVSLFGGRGNIAGAVIGTLIITVLQTGLVVASVSSSWQTITVGVVLVAAVFADQQRLRLARRT</sequence>
<evidence type="ECO:0000313" key="9">
    <source>
        <dbReference type="EMBL" id="MBB4918432.1"/>
    </source>
</evidence>